<dbReference type="KEGG" id="vg:54993655"/>
<keyword evidence="2" id="KW-1185">Reference proteome</keyword>
<evidence type="ECO:0000313" key="2">
    <source>
        <dbReference type="Proteomes" id="UP000250672"/>
    </source>
</evidence>
<proteinExistence type="predicted"/>
<name>A0A2Z4Q917_9CAUD</name>
<protein>
    <recommendedName>
        <fullName evidence="3">Lipoprotein</fullName>
    </recommendedName>
</protein>
<organism evidence="1 2">
    <name type="scientific">Gordonia phage Trine</name>
    <dbReference type="NCBI Taxonomy" id="2201431"/>
    <lineage>
        <taxon>Viruses</taxon>
        <taxon>Duplodnaviria</taxon>
        <taxon>Heunggongvirae</taxon>
        <taxon>Uroviricota</taxon>
        <taxon>Caudoviricetes</taxon>
        <taxon>Trinevirus</taxon>
        <taxon>Trinevirus trine</taxon>
    </lineage>
</organism>
<dbReference type="EMBL" id="MH271318">
    <property type="protein sequence ID" value="AWY06541.1"/>
    <property type="molecule type" value="Genomic_DNA"/>
</dbReference>
<dbReference type="GeneID" id="54993655"/>
<reference evidence="2" key="1">
    <citation type="submission" date="2018-04" db="EMBL/GenBank/DDBJ databases">
        <authorList>
            <person name="Go L.Y."/>
            <person name="Mitchell J.A."/>
        </authorList>
    </citation>
    <scope>NUCLEOTIDE SEQUENCE [LARGE SCALE GENOMIC DNA]</scope>
</reference>
<accession>A0A2Z4Q917</accession>
<dbReference type="Proteomes" id="UP000250672">
    <property type="component" value="Genome"/>
</dbReference>
<evidence type="ECO:0008006" key="3">
    <source>
        <dbReference type="Google" id="ProtNLM"/>
    </source>
</evidence>
<gene>
    <name evidence="1" type="primary">39</name>
    <name evidence="1" type="ORF">PBI_TRINE_39</name>
</gene>
<evidence type="ECO:0000313" key="1">
    <source>
        <dbReference type="EMBL" id="AWY06541.1"/>
    </source>
</evidence>
<dbReference type="RefSeq" id="YP_009803096.1">
    <property type="nucleotide sequence ID" value="NC_047991.1"/>
</dbReference>
<sequence length="127" mass="13838">MNLPAPRRELIAAVAILAAMLLALTALTSCQTDGPGSRSGESQFRTDVVPAPDLRPSITTTIEEPAMERTYPTEVQLYIQFAREFLAAGLVGETAVTVAQVKADLRDNYGMNVSDDMAEQIRQDILR</sequence>
<dbReference type="PROSITE" id="PS51257">
    <property type="entry name" value="PROKAR_LIPOPROTEIN"/>
    <property type="match status" value="1"/>
</dbReference>